<accession>A0AAV1G5S8</accession>
<keyword evidence="3" id="KW-1185">Reference proteome</keyword>
<dbReference type="AlphaFoldDB" id="A0AAV1G5S8"/>
<dbReference type="EMBL" id="OY660875">
    <property type="protein sequence ID" value="CAJ1068389.1"/>
    <property type="molecule type" value="Genomic_DNA"/>
</dbReference>
<proteinExistence type="predicted"/>
<reference evidence="2" key="1">
    <citation type="submission" date="2023-08" db="EMBL/GenBank/DDBJ databases">
        <authorList>
            <person name="Alioto T."/>
            <person name="Alioto T."/>
            <person name="Gomez Garrido J."/>
        </authorList>
    </citation>
    <scope>NUCLEOTIDE SEQUENCE</scope>
</reference>
<protein>
    <submittedName>
        <fullName evidence="2">Uncharacterized protein</fullName>
    </submittedName>
</protein>
<evidence type="ECO:0000256" key="1">
    <source>
        <dbReference type="SAM" id="MobiDB-lite"/>
    </source>
</evidence>
<feature type="region of interest" description="Disordered" evidence="1">
    <location>
        <begin position="147"/>
        <end position="174"/>
    </location>
</feature>
<evidence type="ECO:0000313" key="2">
    <source>
        <dbReference type="EMBL" id="CAJ1068389.1"/>
    </source>
</evidence>
<sequence>MCRKEPIPRTGIYTPIISAGMALGQLIMDMAPAEHPASMLQIFLHLEMFTLSKDWNDQQSSLTGVRIEISSRCSSVLQVSGLAPRLLSFTQRTCQKQPQPIRALVTVKDEGACGRTGTVPWKPATQAAASGPSTELCGLATAPLRSSMSGLGKKRKPREEQGRLGRLANCRAKV</sequence>
<name>A0AAV1G5S8_XYRNO</name>
<evidence type="ECO:0000313" key="3">
    <source>
        <dbReference type="Proteomes" id="UP001178508"/>
    </source>
</evidence>
<organism evidence="2 3">
    <name type="scientific">Xyrichtys novacula</name>
    <name type="common">Pearly razorfish</name>
    <name type="synonym">Hemipteronotus novacula</name>
    <dbReference type="NCBI Taxonomy" id="13765"/>
    <lineage>
        <taxon>Eukaryota</taxon>
        <taxon>Metazoa</taxon>
        <taxon>Chordata</taxon>
        <taxon>Craniata</taxon>
        <taxon>Vertebrata</taxon>
        <taxon>Euteleostomi</taxon>
        <taxon>Actinopterygii</taxon>
        <taxon>Neopterygii</taxon>
        <taxon>Teleostei</taxon>
        <taxon>Neoteleostei</taxon>
        <taxon>Acanthomorphata</taxon>
        <taxon>Eupercaria</taxon>
        <taxon>Labriformes</taxon>
        <taxon>Labridae</taxon>
        <taxon>Xyrichtys</taxon>
    </lineage>
</organism>
<dbReference type="Proteomes" id="UP001178508">
    <property type="component" value="Chromosome 12"/>
</dbReference>
<gene>
    <name evidence="2" type="ORF">XNOV1_A018583</name>
</gene>